<dbReference type="AlphaFoldDB" id="A0ABD5YL06"/>
<evidence type="ECO:0000256" key="1">
    <source>
        <dbReference type="SAM" id="MobiDB-lite"/>
    </source>
</evidence>
<keyword evidence="2" id="KW-0812">Transmembrane</keyword>
<feature type="domain" description="PrgI-like" evidence="3">
    <location>
        <begin position="28"/>
        <end position="106"/>
    </location>
</feature>
<dbReference type="SUPFAM" id="SSF52540">
    <property type="entry name" value="P-loop containing nucleoside triphosphate hydrolases"/>
    <property type="match status" value="1"/>
</dbReference>
<proteinExistence type="predicted"/>
<gene>
    <name evidence="5" type="ORF">ACFQL7_09410</name>
</gene>
<dbReference type="RefSeq" id="WP_264554607.1">
    <property type="nucleotide sequence ID" value="NZ_CP109979.1"/>
</dbReference>
<reference evidence="5 6" key="1">
    <citation type="journal article" date="2019" name="Int. J. Syst. Evol. Microbiol.">
        <title>The Global Catalogue of Microorganisms (GCM) 10K type strain sequencing project: providing services to taxonomists for standard genome sequencing and annotation.</title>
        <authorList>
            <consortium name="The Broad Institute Genomics Platform"/>
            <consortium name="The Broad Institute Genome Sequencing Center for Infectious Disease"/>
            <person name="Wu L."/>
            <person name="Ma J."/>
        </authorList>
    </citation>
    <scope>NUCLEOTIDE SEQUENCE [LARGE SCALE GENOMIC DNA]</scope>
    <source>
        <strain evidence="5 6">RDMS1</strain>
    </source>
</reference>
<organism evidence="5 6">
    <name type="scientific">Halocatena marina</name>
    <dbReference type="NCBI Taxonomy" id="2934937"/>
    <lineage>
        <taxon>Archaea</taxon>
        <taxon>Methanobacteriati</taxon>
        <taxon>Methanobacteriota</taxon>
        <taxon>Stenosarchaea group</taxon>
        <taxon>Halobacteria</taxon>
        <taxon>Halobacteriales</taxon>
        <taxon>Natronomonadaceae</taxon>
        <taxon>Halocatena</taxon>
    </lineage>
</organism>
<feature type="compositionally biased region" description="Basic and acidic residues" evidence="1">
    <location>
        <begin position="1025"/>
        <end position="1049"/>
    </location>
</feature>
<dbReference type="Gene3D" id="3.40.50.300">
    <property type="entry name" value="P-loop containing nucleotide triphosphate hydrolases"/>
    <property type="match status" value="2"/>
</dbReference>
<feature type="domain" description="TraC-like" evidence="4">
    <location>
        <begin position="122"/>
        <end position="332"/>
    </location>
</feature>
<comment type="caution">
    <text evidence="5">The sequence shown here is derived from an EMBL/GenBank/DDBJ whole genome shotgun (WGS) entry which is preliminary data.</text>
</comment>
<protein>
    <submittedName>
        <fullName evidence="5">VirB4 family type IV secretion system protein</fullName>
    </submittedName>
</protein>
<feature type="compositionally biased region" description="Low complexity" evidence="1">
    <location>
        <begin position="1059"/>
        <end position="1068"/>
    </location>
</feature>
<dbReference type="InterPro" id="IPR058596">
    <property type="entry name" value="TraC-like_dom"/>
</dbReference>
<dbReference type="InterPro" id="IPR058597">
    <property type="entry name" value="PrgI-like_dom"/>
</dbReference>
<dbReference type="GeneID" id="76199623"/>
<dbReference type="Pfam" id="PF26593">
    <property type="entry name" value="TraC-like"/>
    <property type="match status" value="1"/>
</dbReference>
<evidence type="ECO:0000259" key="3">
    <source>
        <dbReference type="Pfam" id="PF26592"/>
    </source>
</evidence>
<name>A0ABD5YL06_9EURY</name>
<evidence type="ECO:0000259" key="4">
    <source>
        <dbReference type="Pfam" id="PF26593"/>
    </source>
</evidence>
<evidence type="ECO:0000256" key="2">
    <source>
        <dbReference type="SAM" id="Phobius"/>
    </source>
</evidence>
<keyword evidence="2" id="KW-0472">Membrane</keyword>
<keyword evidence="2" id="KW-1133">Transmembrane helix</keyword>
<dbReference type="InterPro" id="IPR027417">
    <property type="entry name" value="P-loop_NTPase"/>
</dbReference>
<keyword evidence="6" id="KW-1185">Reference proteome</keyword>
<accession>A0ABD5YL06</accession>
<dbReference type="EMBL" id="JBHTAX010000001">
    <property type="protein sequence ID" value="MFC7190053.1"/>
    <property type="molecule type" value="Genomic_DNA"/>
</dbReference>
<feature type="transmembrane region" description="Helical" evidence="2">
    <location>
        <begin position="37"/>
        <end position="54"/>
    </location>
</feature>
<dbReference type="Proteomes" id="UP001596417">
    <property type="component" value="Unassembled WGS sequence"/>
</dbReference>
<feature type="transmembrane region" description="Helical" evidence="2">
    <location>
        <begin position="61"/>
        <end position="81"/>
    </location>
</feature>
<feature type="region of interest" description="Disordered" evidence="1">
    <location>
        <begin position="1025"/>
        <end position="1088"/>
    </location>
</feature>
<dbReference type="Pfam" id="PF26592">
    <property type="entry name" value="PrgI_like"/>
    <property type="match status" value="1"/>
</dbReference>
<sequence>MSTDPSNTETTSTRTSLVLPYVDTDVTIKGVITFDNVHTFAVPFAALVVALLAWSVEATALAFVAFLVGLIGLPIVLYLTYTNPYYLSSRERLEQFIESRRLQQKFPYEYHEALGRQIHGVERFYPDGTAKMKDGRRVGLIRVTGVNACRITDDESQSYVGALTSGIDEQIKDVSFSIYGTSSDFETEELVRHYTDRANGTDKWKDKPLARTDRAAQYVRELLVDVANWFVEAEAPKWDANKWGYYVVVDVSPSGSNTTQSTKRSNRSWRSRLLPMVGDEETETQDRETELRAELDQQMSTVEGALASVEGLDTERAGVLDHSSVLLQYWSGEPATSLSTEVKKAMADDDNRVNVGETPTERMLTPSKFDAKDGRIEVGDELCKTFCVMDWPVEPPPFFLADLFTMRKANIDVRIHVEPEHKQAAIDELEKTYADVESEEMERNRNMDASKIQIQNDKDAVRKMYLLLRNTTAQPWKVSMYVTVRVGPTEAYEYAQQTGRGGDDLYLAKIRALEAACQDVLEVMTSAPAGLGPRQASTNASALDMFESSSPTGTDLYHEMGDKPKRTRMLGGSIGAMFPWCGGVMQEPGGLRFGRNKQNGSAIFADPFERGAPHLLTLGQTRSGKTYSVETALAEWFCADPTRTLIVCDTEQGFEGLTQLCGGKHVVVDGKQTINPFDIQRPPRRIRESNIGASNHFQMKIDEVTSFFAGILRAQGIDPSRYISTIEDAVQETYESIGITRDPETHNKESPTISDFVTVLEDMLTNPEEFTFTGHEREAEQRVRVVSNLLDKLSGFKEGRKYHHMVGETDASLLDREIDMAYIDLSQFNEASEAEKSVMLHLIFGQVYQKVKRTRGEIIFLIDEAHFLLHSEEMIEYLQDAARSWARYDAALWFVTQSPREFIERAQSIGEGQENQRRTILDQCSTIQTFRTPRIEPELLMDGLGQNHSQADFVRNTAVTGSSESQYSECLIHFQDREGWWESRIEASPFEDLVWNYAGRKHGDFHQYIVDNWDGISARPDEIKTADESENGYGHDSRRGNNGHDRDEMSDGDTPDPTSESQSQNPEQSSHEDTTATNGSKWDDHTIK</sequence>
<evidence type="ECO:0000313" key="5">
    <source>
        <dbReference type="EMBL" id="MFC7190053.1"/>
    </source>
</evidence>
<evidence type="ECO:0000313" key="6">
    <source>
        <dbReference type="Proteomes" id="UP001596417"/>
    </source>
</evidence>